<feature type="domain" description="DUF551" evidence="1">
    <location>
        <begin position="2"/>
        <end position="76"/>
    </location>
</feature>
<dbReference type="Pfam" id="PF04448">
    <property type="entry name" value="DUF551"/>
    <property type="match status" value="1"/>
</dbReference>
<name>A0A0F9IKY5_9ZZZZ</name>
<dbReference type="InterPro" id="IPR007539">
    <property type="entry name" value="DUF551"/>
</dbReference>
<evidence type="ECO:0000313" key="2">
    <source>
        <dbReference type="EMBL" id="KKL94435.1"/>
    </source>
</evidence>
<dbReference type="EMBL" id="LAZR01018924">
    <property type="protein sequence ID" value="KKL94435.1"/>
    <property type="molecule type" value="Genomic_DNA"/>
</dbReference>
<evidence type="ECO:0000259" key="1">
    <source>
        <dbReference type="Pfam" id="PF04448"/>
    </source>
</evidence>
<dbReference type="AlphaFoldDB" id="A0A0F9IKY5"/>
<proteinExistence type="predicted"/>
<gene>
    <name evidence="2" type="ORF">LCGC14_1864730</name>
</gene>
<reference evidence="2" key="1">
    <citation type="journal article" date="2015" name="Nature">
        <title>Complex archaea that bridge the gap between prokaryotes and eukaryotes.</title>
        <authorList>
            <person name="Spang A."/>
            <person name="Saw J.H."/>
            <person name="Jorgensen S.L."/>
            <person name="Zaremba-Niedzwiedzka K."/>
            <person name="Martijn J."/>
            <person name="Lind A.E."/>
            <person name="van Eijk R."/>
            <person name="Schleper C."/>
            <person name="Guy L."/>
            <person name="Ettema T.J."/>
        </authorList>
    </citation>
    <scope>NUCLEOTIDE SEQUENCE</scope>
</reference>
<comment type="caution">
    <text evidence="2">The sequence shown here is derived from an EMBL/GenBank/DDBJ whole genome shotgun (WGS) entry which is preliminary data.</text>
</comment>
<accession>A0A0F9IKY5</accession>
<sequence length="86" mass="9561">MEWISVGERAPEVDENVSSEDVLVCGTQIKAIGLEGVRLTTIGWLEKNGWHFVGENQGIGNRLEPVTHWMPLPEPPSVTGYTESER</sequence>
<organism evidence="2">
    <name type="scientific">marine sediment metagenome</name>
    <dbReference type="NCBI Taxonomy" id="412755"/>
    <lineage>
        <taxon>unclassified sequences</taxon>
        <taxon>metagenomes</taxon>
        <taxon>ecological metagenomes</taxon>
    </lineage>
</organism>
<protein>
    <recommendedName>
        <fullName evidence="1">DUF551 domain-containing protein</fullName>
    </recommendedName>
</protein>